<evidence type="ECO:0000313" key="2">
    <source>
        <dbReference type="Proteomes" id="UP000031036"/>
    </source>
</evidence>
<dbReference type="AlphaFoldDB" id="A0A0B2VU24"/>
<organism evidence="1 2">
    <name type="scientific">Toxocara canis</name>
    <name type="common">Canine roundworm</name>
    <dbReference type="NCBI Taxonomy" id="6265"/>
    <lineage>
        <taxon>Eukaryota</taxon>
        <taxon>Metazoa</taxon>
        <taxon>Ecdysozoa</taxon>
        <taxon>Nematoda</taxon>
        <taxon>Chromadorea</taxon>
        <taxon>Rhabditida</taxon>
        <taxon>Spirurina</taxon>
        <taxon>Ascaridomorpha</taxon>
        <taxon>Ascaridoidea</taxon>
        <taxon>Toxocaridae</taxon>
        <taxon>Toxocara</taxon>
    </lineage>
</organism>
<sequence>MSFFSTLPSFTSDWPDSKLLDYAINHLEWMEQNCNGYEEKCALRKTAIEVAHRFGEPGCAFFNDPRMLTVIRIIGTLSRHIGLKGVLRKAYQRGQFRKLAKFYIIWAKLYAEERDEHVFNKIWALALSACAQPLSDIDEAFSSMRQQYFTQANHQRTANELERAEVERDGITGTTTTTNFDVYPSTTNTIVGQFRPSGQTIEKERSELRVLTSDCCKAAPTHIETCCHRTAARKENAHGSERILAILDESLSMEERAAALLGCTVSRAPVKRREDTRLLEQSIDIAGSQKSDIILSEAISEVISVGVLADAASMNLNRKTTFEQNLDFDLVGLQTITEVSQVRNDESVISANGDNCVTHLRAPLSERSMQKVDKNDRPTPKKSELVIEDIENFDSEGNFVSDERSSTDNISINGKYSGDKVVNKEVTNARSTPRELKVPPCFSELPGYSVFKQAPPMKSFLDLPDPFRKDEVSNNTHTAECASTTTSTTCARAGCSTIISPTLEWTGIRLASASCADALFSVPKDEFAGMSGFERRMSLSKKKISQVTQKATKGQSMFGYRQMISKEMAQALSQLNLGNDNERGNLNE</sequence>
<evidence type="ECO:0000313" key="1">
    <source>
        <dbReference type="EMBL" id="KHN84475.1"/>
    </source>
</evidence>
<dbReference type="Proteomes" id="UP000031036">
    <property type="component" value="Unassembled WGS sequence"/>
</dbReference>
<accession>A0A0B2VU24</accession>
<name>A0A0B2VU24_TOXCA</name>
<gene>
    <name evidence="1" type="ORF">Tcan_15539</name>
</gene>
<protein>
    <recommendedName>
        <fullName evidence="3">BUB1 N-terminal domain-containing protein</fullName>
    </recommendedName>
</protein>
<dbReference type="Gene3D" id="1.25.40.430">
    <property type="match status" value="1"/>
</dbReference>
<evidence type="ECO:0008006" key="3">
    <source>
        <dbReference type="Google" id="ProtNLM"/>
    </source>
</evidence>
<dbReference type="EMBL" id="JPKZ01000985">
    <property type="protein sequence ID" value="KHN84475.1"/>
    <property type="molecule type" value="Genomic_DNA"/>
</dbReference>
<reference evidence="1 2" key="1">
    <citation type="submission" date="2014-11" db="EMBL/GenBank/DDBJ databases">
        <title>Genetic blueprint of the zoonotic pathogen Toxocara canis.</title>
        <authorList>
            <person name="Zhu X.-Q."/>
            <person name="Korhonen P.K."/>
            <person name="Cai H."/>
            <person name="Young N.D."/>
            <person name="Nejsum P."/>
            <person name="von Samson-Himmelstjerna G."/>
            <person name="Boag P.R."/>
            <person name="Tan P."/>
            <person name="Li Q."/>
            <person name="Min J."/>
            <person name="Yang Y."/>
            <person name="Wang X."/>
            <person name="Fang X."/>
            <person name="Hall R.S."/>
            <person name="Hofmann A."/>
            <person name="Sternberg P.W."/>
            <person name="Jex A.R."/>
            <person name="Gasser R.B."/>
        </authorList>
    </citation>
    <scope>NUCLEOTIDE SEQUENCE [LARGE SCALE GENOMIC DNA]</scope>
    <source>
        <strain evidence="1">PN_DK_2014</strain>
    </source>
</reference>
<keyword evidence="2" id="KW-1185">Reference proteome</keyword>
<comment type="caution">
    <text evidence="1">The sequence shown here is derived from an EMBL/GenBank/DDBJ whole genome shotgun (WGS) entry which is preliminary data.</text>
</comment>
<proteinExistence type="predicted"/>
<dbReference type="STRING" id="6265.A0A0B2VU24"/>